<reference evidence="2 3" key="1">
    <citation type="journal article" date="2015" name="Genome Announc.">
        <title>Expanding the biotechnology potential of lactobacilli through comparative genomics of 213 strains and associated genera.</title>
        <authorList>
            <person name="Sun Z."/>
            <person name="Harris H.M."/>
            <person name="McCann A."/>
            <person name="Guo C."/>
            <person name="Argimon S."/>
            <person name="Zhang W."/>
            <person name="Yang X."/>
            <person name="Jeffery I.B."/>
            <person name="Cooney J.C."/>
            <person name="Kagawa T.F."/>
            <person name="Liu W."/>
            <person name="Song Y."/>
            <person name="Salvetti E."/>
            <person name="Wrobel A."/>
            <person name="Rasinkangas P."/>
            <person name="Parkhill J."/>
            <person name="Rea M.C."/>
            <person name="O'Sullivan O."/>
            <person name="Ritari J."/>
            <person name="Douillard F.P."/>
            <person name="Paul Ross R."/>
            <person name="Yang R."/>
            <person name="Briner A.E."/>
            <person name="Felis G.E."/>
            <person name="de Vos W.M."/>
            <person name="Barrangou R."/>
            <person name="Klaenhammer T.R."/>
            <person name="Caufield P.W."/>
            <person name="Cui Y."/>
            <person name="Zhang H."/>
            <person name="O'Toole P.W."/>
        </authorList>
    </citation>
    <scope>NUCLEOTIDE SEQUENCE [LARGE SCALE GENOMIC DNA]</scope>
    <source>
        <strain evidence="2 3">ATCC 27304</strain>
    </source>
</reference>
<gene>
    <name evidence="2" type="ORF">IV36_GL002371</name>
</gene>
<dbReference type="Proteomes" id="UP000051727">
    <property type="component" value="Unassembled WGS sequence"/>
</dbReference>
<organism evidence="2 3">
    <name type="scientific">Liquorilactobacillus mali</name>
    <dbReference type="NCBI Taxonomy" id="1618"/>
    <lineage>
        <taxon>Bacteria</taxon>
        <taxon>Bacillati</taxon>
        <taxon>Bacillota</taxon>
        <taxon>Bacilli</taxon>
        <taxon>Lactobacillales</taxon>
        <taxon>Lactobacillaceae</taxon>
        <taxon>Liquorilactobacillus</taxon>
    </lineage>
</organism>
<dbReference type="Pfam" id="PF21758">
    <property type="entry name" value="PAC_bac"/>
    <property type="match status" value="1"/>
</dbReference>
<evidence type="ECO:0000313" key="3">
    <source>
        <dbReference type="Proteomes" id="UP000051727"/>
    </source>
</evidence>
<dbReference type="STRING" id="1618.IV36_GL002371"/>
<evidence type="ECO:0000313" key="2">
    <source>
        <dbReference type="EMBL" id="KRN30119.1"/>
    </source>
</evidence>
<accession>A0A0R2FX34</accession>
<name>A0A0R2FX34_9LACO</name>
<sequence>MHGMQSHFTTSETSAGYTITAKVTLINRDLMIVVTGGDFDHIGTITTIASNMQLQTIRFPSHDGRLHQDHYISERIASGLKEILPGNCVVSAGVHVNQISKHQIAVAVPMAVKLVQQIKDWLQHQPLPTAQPQYYQGAQHPQ</sequence>
<dbReference type="PATRIC" id="fig|1618.3.peg.2435"/>
<proteinExistence type="predicted"/>
<comment type="caution">
    <text evidence="2">The sequence shown here is derived from an EMBL/GenBank/DDBJ whole genome shotgun (WGS) entry which is preliminary data.</text>
</comment>
<evidence type="ECO:0000259" key="1">
    <source>
        <dbReference type="Pfam" id="PF21758"/>
    </source>
</evidence>
<dbReference type="EMBL" id="JQAR01000009">
    <property type="protein sequence ID" value="KRN30119.1"/>
    <property type="molecule type" value="Genomic_DNA"/>
</dbReference>
<feature type="domain" description="Prenylated flavin chaperone LpdD-like" evidence="1">
    <location>
        <begin position="15"/>
        <end position="123"/>
    </location>
</feature>
<dbReference type="AlphaFoldDB" id="A0A0R2FX34"/>
<protein>
    <recommendedName>
        <fullName evidence="1">Prenylated flavin chaperone LpdD-like domain-containing protein</fullName>
    </recommendedName>
</protein>
<dbReference type="InterPro" id="IPR048844">
    <property type="entry name" value="LpdD_chaperone-like"/>
</dbReference>